<name>A0ABU7LP59_9PROT</name>
<dbReference type="EMBL" id="JAZDRP010000002">
    <property type="protein sequence ID" value="MEE2525384.1"/>
    <property type="molecule type" value="Genomic_DNA"/>
</dbReference>
<dbReference type="Proteomes" id="UP001354971">
    <property type="component" value="Unassembled WGS sequence"/>
</dbReference>
<protein>
    <submittedName>
        <fullName evidence="2">SapC family protein</fullName>
    </submittedName>
</protein>
<dbReference type="RefSeq" id="WP_330198047.1">
    <property type="nucleotide sequence ID" value="NZ_JAZDRP010000002.1"/>
</dbReference>
<evidence type="ECO:0000313" key="2">
    <source>
        <dbReference type="EMBL" id="MEE2525384.1"/>
    </source>
</evidence>
<reference evidence="2 3" key="1">
    <citation type="submission" date="2024-01" db="EMBL/GenBank/DDBJ databases">
        <title>Hyphobacterium bacterium isolated from marine sediment.</title>
        <authorList>
            <person name="Zhao S."/>
        </authorList>
    </citation>
    <scope>NUCLEOTIDE SEQUENCE [LARGE SCALE GENOMIC DNA]</scope>
    <source>
        <strain evidence="3">HN65</strain>
    </source>
</reference>
<comment type="caution">
    <text evidence="2">The sequence shown here is derived from an EMBL/GenBank/DDBJ whole genome shotgun (WGS) entry which is preliminary data.</text>
</comment>
<organism evidence="2 3">
    <name type="scientific">Hyphobacterium lacteum</name>
    <dbReference type="NCBI Taxonomy" id="3116575"/>
    <lineage>
        <taxon>Bacteria</taxon>
        <taxon>Pseudomonadati</taxon>
        <taxon>Pseudomonadota</taxon>
        <taxon>Alphaproteobacteria</taxon>
        <taxon>Maricaulales</taxon>
        <taxon>Maricaulaceae</taxon>
        <taxon>Hyphobacterium</taxon>
    </lineage>
</organism>
<evidence type="ECO:0000313" key="3">
    <source>
        <dbReference type="Proteomes" id="UP001354971"/>
    </source>
</evidence>
<accession>A0ABU7LP59</accession>
<sequence>MADAPANQQLSGQVPLYKRPEPLNKEKHRTFGMTPPEQPFKFMSEAHFVPAIVGEFALYAGFFPVIFLGDRKMPVVVMGLQAGQNLFVKEDGTFDDEAMLPAFVRRYPFVSASNGPDQPATVCIDVEADGIVSENPSMPFFDDNGEPTQALQQAIDFVSAFEADARTTETFVQKLIDLDLFENKDVTLNDQSTGQSRTIAEYSGISEEKLNALPDETYNQLRNEGYLAPIYSHLISLNRWDRILNRAIKRNNAAQAKQ</sequence>
<feature type="transmembrane region" description="Helical" evidence="1">
    <location>
        <begin position="48"/>
        <end position="68"/>
    </location>
</feature>
<keyword evidence="1" id="KW-0812">Transmembrane</keyword>
<evidence type="ECO:0000256" key="1">
    <source>
        <dbReference type="SAM" id="Phobius"/>
    </source>
</evidence>
<keyword evidence="1" id="KW-1133">Transmembrane helix</keyword>
<gene>
    <name evidence="2" type="ORF">V0U79_03325</name>
</gene>
<keyword evidence="1" id="KW-0472">Membrane</keyword>
<dbReference type="InterPro" id="IPR010836">
    <property type="entry name" value="SapC"/>
</dbReference>
<keyword evidence="3" id="KW-1185">Reference proteome</keyword>
<dbReference type="Pfam" id="PF07277">
    <property type="entry name" value="SapC"/>
    <property type="match status" value="1"/>
</dbReference>
<proteinExistence type="predicted"/>